<accession>A0A256J6L2</accession>
<dbReference type="AlphaFoldDB" id="A0A256J6L2"/>
<dbReference type="Proteomes" id="UP000215731">
    <property type="component" value="Unassembled WGS sequence"/>
</dbReference>
<comment type="caution">
    <text evidence="1">The sequence shown here is derived from an EMBL/GenBank/DDBJ whole genome shotgun (WGS) entry which is preliminary data.</text>
</comment>
<gene>
    <name evidence="1" type="ORF">DJ80_05360</name>
</gene>
<name>A0A256J6L2_HALEZ</name>
<evidence type="ECO:0000313" key="2">
    <source>
        <dbReference type="Proteomes" id="UP000215731"/>
    </source>
</evidence>
<protein>
    <submittedName>
        <fullName evidence="1">Uncharacterized protein</fullName>
    </submittedName>
</protein>
<sequence length="59" mass="6417">MRLVGERTIESFEEGAFPAHLFLNSNLYGEHKIAGAEGSKPTVINLFVNRALAGETLTV</sequence>
<organism evidence="1 2">
    <name type="scientific">Halorubrum ezzemoulense</name>
    <name type="common">Halorubrum chaoviator</name>
    <dbReference type="NCBI Taxonomy" id="337243"/>
    <lineage>
        <taxon>Archaea</taxon>
        <taxon>Methanobacteriati</taxon>
        <taxon>Methanobacteriota</taxon>
        <taxon>Stenosarchaea group</taxon>
        <taxon>Halobacteria</taxon>
        <taxon>Halobacteriales</taxon>
        <taxon>Haloferacaceae</taxon>
        <taxon>Halorubrum</taxon>
    </lineage>
</organism>
<dbReference type="EMBL" id="NHOZ01000047">
    <property type="protein sequence ID" value="OYR64431.1"/>
    <property type="molecule type" value="Genomic_DNA"/>
</dbReference>
<proteinExistence type="predicted"/>
<evidence type="ECO:0000313" key="1">
    <source>
        <dbReference type="EMBL" id="OYR64431.1"/>
    </source>
</evidence>
<reference evidence="1 2" key="1">
    <citation type="journal article" date="2014" name="Front. Microbiol.">
        <title>Population and genomic analysis of the genus Halorubrum.</title>
        <authorList>
            <person name="Fullmer M.S."/>
            <person name="Soucy S.M."/>
            <person name="Swithers K.S."/>
            <person name="Makkay A.M."/>
            <person name="Wheeler R."/>
            <person name="Ventosa A."/>
            <person name="Gogarten J.P."/>
            <person name="Papke R.T."/>
        </authorList>
    </citation>
    <scope>NUCLEOTIDE SEQUENCE [LARGE SCALE GENOMIC DNA]</scope>
    <source>
        <strain evidence="1 2">Ga36</strain>
    </source>
</reference>
<dbReference type="RefSeq" id="WP_094552702.1">
    <property type="nucleotide sequence ID" value="NZ_NHOZ01000047.1"/>
</dbReference>